<organism evidence="1 2">
    <name type="scientific">Halobellus salinus</name>
    <dbReference type="NCBI Taxonomy" id="931585"/>
    <lineage>
        <taxon>Archaea</taxon>
        <taxon>Methanobacteriati</taxon>
        <taxon>Methanobacteriota</taxon>
        <taxon>Stenosarchaea group</taxon>
        <taxon>Halobacteria</taxon>
        <taxon>Halobacteriales</taxon>
        <taxon>Haloferacaceae</taxon>
        <taxon>Halobellus</taxon>
    </lineage>
</organism>
<sequence length="420" mass="48521">MPSEEKSEVDLSDLKSLFELVGEAGERRYGTKTARHVYEELALSIASMKLKQAYGVEVNKVKMPRHMLIFGPTETFKSQIVSDFIDHFLPKTISGDQIDSSTPRALMGSADRDSGDVYPPSFTTNDLVQIEWDTLTTMEDSSQIQGIFYKALEDNVIRNDMVSVAKSDIEDRDYLSDNNQMRLEFPVKSVIIGVVHQESSFWKEYDKAFYNRWWPVFNDPPSGYIADAREHQDQLGQDEKEIKRRFRQLFDEVALTGEFKSVNSDVYRNEFVNLYDQESPRIFNKTNVTLSCKALLEGHIEDGNIEPTQDDIDWLKTRIKEKYNPHYNEMLSYAETSQENLKRRNDKIELQARMLKYIITNGGATKQNLANRFDRPAGTIEQYLTETGGILSEMITHEKEVTSYGKKPVYRVEQNREDSD</sequence>
<dbReference type="Proteomes" id="UP000653099">
    <property type="component" value="Unassembled WGS sequence"/>
</dbReference>
<protein>
    <submittedName>
        <fullName evidence="1">Uncharacterized protein</fullName>
    </submittedName>
</protein>
<dbReference type="AlphaFoldDB" id="A0A830EKV0"/>
<evidence type="ECO:0000313" key="2">
    <source>
        <dbReference type="Proteomes" id="UP000653099"/>
    </source>
</evidence>
<comment type="caution">
    <text evidence="1">The sequence shown here is derived from an EMBL/GenBank/DDBJ whole genome shotgun (WGS) entry which is preliminary data.</text>
</comment>
<evidence type="ECO:0000313" key="1">
    <source>
        <dbReference type="EMBL" id="GGJ15347.1"/>
    </source>
</evidence>
<dbReference type="RefSeq" id="WP_188788209.1">
    <property type="nucleotide sequence ID" value="NZ_BMOC01000022.1"/>
</dbReference>
<reference evidence="1" key="1">
    <citation type="journal article" date="2014" name="Int. J. Syst. Evol. Microbiol.">
        <title>Complete genome sequence of Corynebacterium casei LMG S-19264T (=DSM 44701T), isolated from a smear-ripened cheese.</title>
        <authorList>
            <consortium name="US DOE Joint Genome Institute (JGI-PGF)"/>
            <person name="Walter F."/>
            <person name="Albersmeier A."/>
            <person name="Kalinowski J."/>
            <person name="Ruckert C."/>
        </authorList>
    </citation>
    <scope>NUCLEOTIDE SEQUENCE</scope>
    <source>
        <strain evidence="1">JCM 14359</strain>
    </source>
</reference>
<name>A0A830EKV0_9EURY</name>
<accession>A0A830EKV0</accession>
<gene>
    <name evidence="1" type="ORF">GCM10008995_26480</name>
</gene>
<reference evidence="1" key="2">
    <citation type="submission" date="2020-09" db="EMBL/GenBank/DDBJ databases">
        <authorList>
            <person name="Sun Q."/>
            <person name="Ohkuma M."/>
        </authorList>
    </citation>
    <scope>NUCLEOTIDE SEQUENCE</scope>
    <source>
        <strain evidence="1">JCM 14359</strain>
    </source>
</reference>
<proteinExistence type="predicted"/>
<keyword evidence="2" id="KW-1185">Reference proteome</keyword>
<dbReference type="EMBL" id="BMOC01000022">
    <property type="protein sequence ID" value="GGJ15347.1"/>
    <property type="molecule type" value="Genomic_DNA"/>
</dbReference>